<comment type="similarity">
    <text evidence="3 13">Belongs to the glycosyltransferase 31 family.</text>
</comment>
<dbReference type="Proteomes" id="UP001295444">
    <property type="component" value="Chromosome 10"/>
</dbReference>
<evidence type="ECO:0000256" key="3">
    <source>
        <dbReference type="ARBA" id="ARBA00008661"/>
    </source>
</evidence>
<keyword evidence="6" id="KW-0812">Transmembrane</keyword>
<dbReference type="SUPFAM" id="SSF53448">
    <property type="entry name" value="Nucleotide-diphospho-sugar transferases"/>
    <property type="match status" value="1"/>
</dbReference>
<keyword evidence="9 13" id="KW-0333">Golgi apparatus</keyword>
<dbReference type="InterPro" id="IPR002659">
    <property type="entry name" value="Glyco_trans_31"/>
</dbReference>
<protein>
    <recommendedName>
        <fullName evidence="13">Hexosyltransferase</fullName>
        <ecNumber evidence="13">2.4.1.-</ecNumber>
    </recommendedName>
</protein>
<evidence type="ECO:0000256" key="6">
    <source>
        <dbReference type="ARBA" id="ARBA00022692"/>
    </source>
</evidence>
<evidence type="ECO:0000256" key="4">
    <source>
        <dbReference type="ARBA" id="ARBA00022676"/>
    </source>
</evidence>
<evidence type="ECO:0000313" key="16">
    <source>
        <dbReference type="Proteomes" id="UP001295444"/>
    </source>
</evidence>
<dbReference type="GO" id="GO:0006493">
    <property type="term" value="P:protein O-linked glycosylation"/>
    <property type="evidence" value="ECO:0007669"/>
    <property type="project" value="TreeGrafter"/>
</dbReference>
<comment type="subcellular location">
    <subcellularLocation>
        <location evidence="1 13">Golgi apparatus membrane</location>
        <topology evidence="1 13">Single-pass type II membrane protein</topology>
    </subcellularLocation>
</comment>
<dbReference type="Gene3D" id="3.90.550.50">
    <property type="match status" value="1"/>
</dbReference>
<evidence type="ECO:0000256" key="13">
    <source>
        <dbReference type="RuleBase" id="RU363063"/>
    </source>
</evidence>
<dbReference type="FunFam" id="3.90.550.50:FF:000001">
    <property type="entry name" value="Hexosyltransferase"/>
    <property type="match status" value="1"/>
</dbReference>
<dbReference type="PANTHER" id="PTHR11214:SF376">
    <property type="entry name" value="HEXOSYLTRANSFERASE"/>
    <property type="match status" value="1"/>
</dbReference>
<dbReference type="Pfam" id="PF01762">
    <property type="entry name" value="Galactosyl_T"/>
    <property type="match status" value="1"/>
</dbReference>
<keyword evidence="10" id="KW-0443">Lipid metabolism</keyword>
<keyword evidence="7" id="KW-0735">Signal-anchor</keyword>
<keyword evidence="11" id="KW-0472">Membrane</keyword>
<keyword evidence="5" id="KW-0808">Transferase</keyword>
<proteinExistence type="inferred from homology"/>
<keyword evidence="4 13" id="KW-0328">Glycosyltransferase</keyword>
<dbReference type="GO" id="GO:0006629">
    <property type="term" value="P:lipid metabolic process"/>
    <property type="evidence" value="ECO:0007669"/>
    <property type="project" value="UniProtKB-KW"/>
</dbReference>
<evidence type="ECO:0000256" key="9">
    <source>
        <dbReference type="ARBA" id="ARBA00023034"/>
    </source>
</evidence>
<dbReference type="Proteomes" id="UP001295444">
    <property type="component" value="Chromosome 05"/>
</dbReference>
<evidence type="ECO:0000256" key="2">
    <source>
        <dbReference type="ARBA" id="ARBA00004922"/>
    </source>
</evidence>
<name>A0AAD1T413_PELCU</name>
<reference evidence="15" key="1">
    <citation type="submission" date="2022-03" db="EMBL/GenBank/DDBJ databases">
        <authorList>
            <person name="Alioto T."/>
            <person name="Alioto T."/>
            <person name="Gomez Garrido J."/>
        </authorList>
    </citation>
    <scope>NUCLEOTIDE SEQUENCE</scope>
</reference>
<dbReference type="GO" id="GO:0000139">
    <property type="term" value="C:Golgi membrane"/>
    <property type="evidence" value="ECO:0007669"/>
    <property type="project" value="UniProtKB-SubCell"/>
</dbReference>
<dbReference type="EMBL" id="OW240921">
    <property type="protein sequence ID" value="CAH2318200.1"/>
    <property type="molecule type" value="Genomic_DNA"/>
</dbReference>
<keyword evidence="8" id="KW-1133">Transmembrane helix</keyword>
<evidence type="ECO:0000313" key="14">
    <source>
        <dbReference type="EMBL" id="CAH2297401.1"/>
    </source>
</evidence>
<dbReference type="EC" id="2.4.1.-" evidence="13"/>
<evidence type="ECO:0000256" key="10">
    <source>
        <dbReference type="ARBA" id="ARBA00023098"/>
    </source>
</evidence>
<organism evidence="15 16">
    <name type="scientific">Pelobates cultripes</name>
    <name type="common">Western spadefoot toad</name>
    <dbReference type="NCBI Taxonomy" id="61616"/>
    <lineage>
        <taxon>Eukaryota</taxon>
        <taxon>Metazoa</taxon>
        <taxon>Chordata</taxon>
        <taxon>Craniata</taxon>
        <taxon>Vertebrata</taxon>
        <taxon>Euteleostomi</taxon>
        <taxon>Amphibia</taxon>
        <taxon>Batrachia</taxon>
        <taxon>Anura</taxon>
        <taxon>Pelobatoidea</taxon>
        <taxon>Pelobatidae</taxon>
        <taxon>Pelobates</taxon>
    </lineage>
</organism>
<dbReference type="GO" id="GO:0008499">
    <property type="term" value="F:N-acetyl-beta-D-glucosaminide beta-(1,3)-galactosyltransferase activity"/>
    <property type="evidence" value="ECO:0007669"/>
    <property type="project" value="TreeGrafter"/>
</dbReference>
<evidence type="ECO:0000256" key="12">
    <source>
        <dbReference type="ARBA" id="ARBA00023180"/>
    </source>
</evidence>
<evidence type="ECO:0000256" key="7">
    <source>
        <dbReference type="ARBA" id="ARBA00022968"/>
    </source>
</evidence>
<evidence type="ECO:0000256" key="1">
    <source>
        <dbReference type="ARBA" id="ARBA00004323"/>
    </source>
</evidence>
<comment type="pathway">
    <text evidence="2">Protein modification; protein glycosylation.</text>
</comment>
<evidence type="ECO:0000256" key="11">
    <source>
        <dbReference type="ARBA" id="ARBA00023136"/>
    </source>
</evidence>
<dbReference type="InterPro" id="IPR029044">
    <property type="entry name" value="Nucleotide-diphossugar_trans"/>
</dbReference>
<dbReference type="PANTHER" id="PTHR11214">
    <property type="entry name" value="BETA-1,3-N-ACETYLGLUCOSAMINYLTRANSFERASE"/>
    <property type="match status" value="1"/>
</dbReference>
<dbReference type="AlphaFoldDB" id="A0AAD1T413"/>
<accession>A0AAD1T413</accession>
<dbReference type="EMBL" id="OW240916">
    <property type="protein sequence ID" value="CAH2297401.1"/>
    <property type="molecule type" value="Genomic_DNA"/>
</dbReference>
<evidence type="ECO:0000256" key="8">
    <source>
        <dbReference type="ARBA" id="ARBA00022989"/>
    </source>
</evidence>
<evidence type="ECO:0000256" key="5">
    <source>
        <dbReference type="ARBA" id="ARBA00022679"/>
    </source>
</evidence>
<gene>
    <name evidence="15" type="ORF">PECUL_23A001298</name>
    <name evidence="14" type="ORF">PECUL_23A042654</name>
</gene>
<evidence type="ECO:0000313" key="15">
    <source>
        <dbReference type="EMBL" id="CAH2318200.1"/>
    </source>
</evidence>
<sequence>MILVTSHPGHRKSRKAVRETWAAPVTEATYTWQVVFLIGRTVDIELDWHIHKEQEAYGDILMGNYLDTYRNLTLKVMHGMKWASERCQPQYILKTDDDCFVNTDHLPAFLANHNMAKTGLYVGSVFPREKRMVIRDHTSKWYVSRQHFQLEFYPPYASGIGYILSLDVTRTILNVAETIPPIPVEDAYIGILARRAKIKLLPSSRFTKYNIKWGICNYRYLMVIHQLLPGDQEFAQKNAQRARTHCRQNTEVTHW</sequence>
<keyword evidence="12" id="KW-0325">Glycoprotein</keyword>
<keyword evidence="16" id="KW-1185">Reference proteome</keyword>